<evidence type="ECO:0000256" key="1">
    <source>
        <dbReference type="SAM" id="Phobius"/>
    </source>
</evidence>
<dbReference type="EMBL" id="ML143421">
    <property type="protein sequence ID" value="TBU28438.1"/>
    <property type="molecule type" value="Genomic_DNA"/>
</dbReference>
<feature type="transmembrane region" description="Helical" evidence="1">
    <location>
        <begin position="12"/>
        <end position="32"/>
    </location>
</feature>
<dbReference type="Proteomes" id="UP000292957">
    <property type="component" value="Unassembled WGS sequence"/>
</dbReference>
<protein>
    <submittedName>
        <fullName evidence="2">Uncharacterized protein</fullName>
    </submittedName>
</protein>
<gene>
    <name evidence="2" type="ORF">BD311DRAFT_321426</name>
</gene>
<keyword evidence="1" id="KW-0472">Membrane</keyword>
<sequence length="164" mass="18451">MTGLKIERSELYLALGYTMLSYLFCVCTASGLDRCPSRLLRLRGMCQNVRNSATPKKTYQAISFSCDAPPSRALHDHAMGGQETTPPSCTRRKSLSITHVLCVRHENTSATISMSSFYTLAWCAGNAYRFGRCDSAYICPDMRQALCLTFQIIWPVRVYNTQRV</sequence>
<reference evidence="2" key="1">
    <citation type="submission" date="2019-01" db="EMBL/GenBank/DDBJ databases">
        <title>Draft genome sequences of three monokaryotic isolates of the white-rot basidiomycete fungus Dichomitus squalens.</title>
        <authorList>
            <consortium name="DOE Joint Genome Institute"/>
            <person name="Lopez S.C."/>
            <person name="Andreopoulos B."/>
            <person name="Pangilinan J."/>
            <person name="Lipzen A."/>
            <person name="Riley R."/>
            <person name="Ahrendt S."/>
            <person name="Ng V."/>
            <person name="Barry K."/>
            <person name="Daum C."/>
            <person name="Grigoriev I.V."/>
            <person name="Hilden K.S."/>
            <person name="Makela M.R."/>
            <person name="de Vries R.P."/>
        </authorList>
    </citation>
    <scope>NUCLEOTIDE SEQUENCE [LARGE SCALE GENOMIC DNA]</scope>
    <source>
        <strain evidence="2">OM18370.1</strain>
    </source>
</reference>
<organism evidence="2">
    <name type="scientific">Dichomitus squalens</name>
    <dbReference type="NCBI Taxonomy" id="114155"/>
    <lineage>
        <taxon>Eukaryota</taxon>
        <taxon>Fungi</taxon>
        <taxon>Dikarya</taxon>
        <taxon>Basidiomycota</taxon>
        <taxon>Agaricomycotina</taxon>
        <taxon>Agaricomycetes</taxon>
        <taxon>Polyporales</taxon>
        <taxon>Polyporaceae</taxon>
        <taxon>Dichomitus</taxon>
    </lineage>
</organism>
<name>A0A4Q9MNE0_9APHY</name>
<dbReference type="AlphaFoldDB" id="A0A4Q9MNE0"/>
<proteinExistence type="predicted"/>
<keyword evidence="1" id="KW-0812">Transmembrane</keyword>
<evidence type="ECO:0000313" key="2">
    <source>
        <dbReference type="EMBL" id="TBU28438.1"/>
    </source>
</evidence>
<accession>A0A4Q9MNE0</accession>
<keyword evidence="1" id="KW-1133">Transmembrane helix</keyword>